<evidence type="ECO:0000256" key="2">
    <source>
        <dbReference type="ARBA" id="ARBA00012908"/>
    </source>
</evidence>
<evidence type="ECO:0000313" key="13">
    <source>
        <dbReference type="EMBL" id="RLE50256.1"/>
    </source>
</evidence>
<feature type="binding site" evidence="10">
    <location>
        <begin position="184"/>
        <end position="189"/>
    </location>
    <ligand>
        <name>ATP</name>
        <dbReference type="ChEBI" id="CHEBI:30616"/>
    </ligand>
</feature>
<evidence type="ECO:0000259" key="12">
    <source>
        <dbReference type="Pfam" id="PF00696"/>
    </source>
</evidence>
<keyword evidence="5 10" id="KW-0547">Nucleotide-binding</keyword>
<feature type="non-terminal residue" evidence="13">
    <location>
        <position position="202"/>
    </location>
</feature>
<dbReference type="Gene3D" id="3.40.1160.10">
    <property type="entry name" value="Acetylglutamate kinase-like"/>
    <property type="match status" value="1"/>
</dbReference>
<evidence type="ECO:0000256" key="1">
    <source>
        <dbReference type="ARBA" id="ARBA00010540"/>
    </source>
</evidence>
<feature type="binding site" evidence="10">
    <location>
        <position position="59"/>
    </location>
    <ligand>
        <name>substrate</name>
    </ligand>
</feature>
<keyword evidence="4" id="KW-0808">Transferase</keyword>
<dbReference type="CDD" id="cd04241">
    <property type="entry name" value="AAK_FomA-like"/>
    <property type="match status" value="1"/>
</dbReference>
<evidence type="ECO:0000256" key="9">
    <source>
        <dbReference type="ARBA" id="ARBA00049063"/>
    </source>
</evidence>
<protein>
    <recommendedName>
        <fullName evidence="3">Isopentenyl phosphate kinase</fullName>
        <ecNumber evidence="2">2.7.4.26</ecNumber>
    </recommendedName>
</protein>
<feature type="site" description="Transition state stabilizer" evidence="11">
    <location>
        <position position="21"/>
    </location>
</feature>
<dbReference type="GO" id="GO:0005524">
    <property type="term" value="F:ATP binding"/>
    <property type="evidence" value="ECO:0007669"/>
    <property type="project" value="UniProtKB-KW"/>
</dbReference>
<feature type="binding site" evidence="10">
    <location>
        <position position="179"/>
    </location>
    <ligand>
        <name>ATP</name>
        <dbReference type="ChEBI" id="CHEBI:30616"/>
    </ligand>
</feature>
<evidence type="ECO:0000256" key="11">
    <source>
        <dbReference type="PIRSR" id="PIRSR016496-2"/>
    </source>
</evidence>
<dbReference type="EMBL" id="QMQY01000067">
    <property type="protein sequence ID" value="RLE50256.1"/>
    <property type="molecule type" value="Genomic_DNA"/>
</dbReference>
<dbReference type="InterPro" id="IPR001048">
    <property type="entry name" value="Asp/Glu/Uridylate_kinase"/>
</dbReference>
<evidence type="ECO:0000256" key="5">
    <source>
        <dbReference type="ARBA" id="ARBA00022741"/>
    </source>
</evidence>
<evidence type="ECO:0000256" key="8">
    <source>
        <dbReference type="ARBA" id="ARBA00023229"/>
    </source>
</evidence>
<dbReference type="NCBIfam" id="NF040647">
    <property type="entry name" value="IPPK_Arch"/>
    <property type="match status" value="1"/>
</dbReference>
<reference evidence="13 14" key="1">
    <citation type="submission" date="2018-06" db="EMBL/GenBank/DDBJ databases">
        <title>Extensive metabolic versatility and redundancy in microbially diverse, dynamic hydrothermal sediments.</title>
        <authorList>
            <person name="Dombrowski N."/>
            <person name="Teske A."/>
            <person name="Baker B.J."/>
        </authorList>
    </citation>
    <scope>NUCLEOTIDE SEQUENCE [LARGE SCALE GENOMIC DNA]</scope>
    <source>
        <strain evidence="13">B30_G17</strain>
    </source>
</reference>
<feature type="binding site" evidence="10">
    <location>
        <position position="54"/>
    </location>
    <ligand>
        <name>substrate</name>
    </ligand>
</feature>
<dbReference type="InterPro" id="IPR036393">
    <property type="entry name" value="AceGlu_kinase-like_sf"/>
</dbReference>
<evidence type="ECO:0000256" key="7">
    <source>
        <dbReference type="ARBA" id="ARBA00022840"/>
    </source>
</evidence>
<dbReference type="GO" id="GO:0102043">
    <property type="term" value="F:isopentenyl phosphate kinase activity"/>
    <property type="evidence" value="ECO:0007669"/>
    <property type="project" value="UniProtKB-EC"/>
</dbReference>
<keyword evidence="6" id="KW-0418">Kinase</keyword>
<comment type="catalytic activity">
    <reaction evidence="9">
        <text>isopentenyl phosphate + ATP = isopentenyl diphosphate + ADP</text>
        <dbReference type="Rhea" id="RHEA:33963"/>
        <dbReference type="ChEBI" id="CHEBI:30616"/>
        <dbReference type="ChEBI" id="CHEBI:65078"/>
        <dbReference type="ChEBI" id="CHEBI:128769"/>
        <dbReference type="ChEBI" id="CHEBI:456216"/>
        <dbReference type="EC" id="2.7.4.26"/>
    </reaction>
</comment>
<evidence type="ECO:0000256" key="4">
    <source>
        <dbReference type="ARBA" id="ARBA00022679"/>
    </source>
</evidence>
<evidence type="ECO:0000256" key="3">
    <source>
        <dbReference type="ARBA" id="ARBA00017267"/>
    </source>
</evidence>
<feature type="binding site" evidence="10">
    <location>
        <begin position="12"/>
        <end position="16"/>
    </location>
    <ligand>
        <name>ATP</name>
        <dbReference type="ChEBI" id="CHEBI:30616"/>
    </ligand>
</feature>
<dbReference type="GO" id="GO:0016301">
    <property type="term" value="F:kinase activity"/>
    <property type="evidence" value="ECO:0007669"/>
    <property type="project" value="UniProtKB-KW"/>
</dbReference>
<evidence type="ECO:0000256" key="6">
    <source>
        <dbReference type="ARBA" id="ARBA00022777"/>
    </source>
</evidence>
<dbReference type="GO" id="GO:0005829">
    <property type="term" value="C:cytosol"/>
    <property type="evidence" value="ECO:0007669"/>
    <property type="project" value="TreeGrafter"/>
</dbReference>
<dbReference type="AlphaFoldDB" id="A0A497ET05"/>
<gene>
    <name evidence="13" type="ORF">DRJ21_01815</name>
</gene>
<dbReference type="Proteomes" id="UP000281962">
    <property type="component" value="Unassembled WGS sequence"/>
</dbReference>
<sequence>MEKNRIPLVILKLGGSVITFKSELKKPNIDVIDRLSKEISEVINHVKLILIHGGGSFGHPYAAEYEIHLGFKDKSQLIGLAQTRIAMEELNQIIVNKLIEHGIPAISIQPSACIIAENDEIKSFNIDPLKMSLELGYIPVLYGDAVFDLTKGFTIISGDKIASYLAIKFNAFKIVFGCDVDGIYTSNPKRSSNAKLIKRLSI</sequence>
<dbReference type="Pfam" id="PF00696">
    <property type="entry name" value="AA_kinase"/>
    <property type="match status" value="1"/>
</dbReference>
<dbReference type="SUPFAM" id="SSF53633">
    <property type="entry name" value="Carbamate kinase-like"/>
    <property type="match status" value="1"/>
</dbReference>
<feature type="binding site" evidence="10">
    <location>
        <position position="158"/>
    </location>
    <ligand>
        <name>substrate</name>
    </ligand>
</feature>
<proteinExistence type="inferred from homology"/>
<evidence type="ECO:0000256" key="10">
    <source>
        <dbReference type="PIRSR" id="PIRSR016496-1"/>
    </source>
</evidence>
<feature type="domain" description="Aspartate/glutamate/uridylate kinase" evidence="12">
    <location>
        <begin position="8"/>
        <end position="201"/>
    </location>
</feature>
<dbReference type="PIRSF" id="PIRSF016496">
    <property type="entry name" value="Kin_FomA"/>
    <property type="match status" value="1"/>
</dbReference>
<keyword evidence="7 10" id="KW-0067">ATP-binding</keyword>
<organism evidence="13 14">
    <name type="scientific">Thermoproteota archaeon</name>
    <dbReference type="NCBI Taxonomy" id="2056631"/>
    <lineage>
        <taxon>Archaea</taxon>
        <taxon>Thermoproteota</taxon>
    </lineage>
</organism>
<comment type="caution">
    <text evidence="13">The sequence shown here is derived from an EMBL/GenBank/DDBJ whole genome shotgun (WGS) entry which is preliminary data.</text>
</comment>
<name>A0A497ET05_9CREN</name>
<dbReference type="EC" id="2.7.4.26" evidence="2"/>
<comment type="similarity">
    <text evidence="1">Belongs to the isopentenyl phosphate kinase family.</text>
</comment>
<feature type="binding site" evidence="10">
    <location>
        <position position="55"/>
    </location>
    <ligand>
        <name>ATP</name>
        <dbReference type="ChEBI" id="CHEBI:30616"/>
    </ligand>
</feature>
<accession>A0A497ET05</accession>
<dbReference type="PANTHER" id="PTHR43654:SF1">
    <property type="entry name" value="ISOPENTENYL PHOSPHATE KINASE"/>
    <property type="match status" value="1"/>
</dbReference>
<evidence type="ECO:0000313" key="14">
    <source>
        <dbReference type="Proteomes" id="UP000281962"/>
    </source>
</evidence>
<dbReference type="PANTHER" id="PTHR43654">
    <property type="entry name" value="GLUTAMATE 5-KINASE"/>
    <property type="match status" value="1"/>
</dbReference>
<dbReference type="InterPro" id="IPR024192">
    <property type="entry name" value="Fosfomycin_R_FomA-type"/>
</dbReference>
<dbReference type="GO" id="GO:0016114">
    <property type="term" value="P:terpenoid biosynthetic process"/>
    <property type="evidence" value="ECO:0007669"/>
    <property type="project" value="TreeGrafter"/>
</dbReference>
<keyword evidence="8" id="KW-0414">Isoprene biosynthesis</keyword>